<dbReference type="Proteomes" id="UP000805193">
    <property type="component" value="Unassembled WGS sequence"/>
</dbReference>
<name>A0AC60NXF4_IXOPE</name>
<proteinExistence type="predicted"/>
<comment type="caution">
    <text evidence="1">The sequence shown here is derived from an EMBL/GenBank/DDBJ whole genome shotgun (WGS) entry which is preliminary data.</text>
</comment>
<keyword evidence="2" id="KW-1185">Reference proteome</keyword>
<evidence type="ECO:0000313" key="2">
    <source>
        <dbReference type="Proteomes" id="UP000805193"/>
    </source>
</evidence>
<evidence type="ECO:0000313" key="1">
    <source>
        <dbReference type="EMBL" id="KAG0411736.1"/>
    </source>
</evidence>
<gene>
    <name evidence="1" type="ORF">HPB47_011141</name>
</gene>
<protein>
    <submittedName>
        <fullName evidence="1">Uncharacterized protein</fullName>
    </submittedName>
</protein>
<reference evidence="1 2" key="1">
    <citation type="journal article" date="2020" name="Cell">
        <title>Large-Scale Comparative Analyses of Tick Genomes Elucidate Their Genetic Diversity and Vector Capacities.</title>
        <authorList>
            <consortium name="Tick Genome and Microbiome Consortium (TIGMIC)"/>
            <person name="Jia N."/>
            <person name="Wang J."/>
            <person name="Shi W."/>
            <person name="Du L."/>
            <person name="Sun Y."/>
            <person name="Zhan W."/>
            <person name="Jiang J.F."/>
            <person name="Wang Q."/>
            <person name="Zhang B."/>
            <person name="Ji P."/>
            <person name="Bell-Sakyi L."/>
            <person name="Cui X.M."/>
            <person name="Yuan T.T."/>
            <person name="Jiang B.G."/>
            <person name="Yang W.F."/>
            <person name="Lam T.T."/>
            <person name="Chang Q.C."/>
            <person name="Ding S.J."/>
            <person name="Wang X.J."/>
            <person name="Zhu J.G."/>
            <person name="Ruan X.D."/>
            <person name="Zhao L."/>
            <person name="Wei J.T."/>
            <person name="Ye R.Z."/>
            <person name="Que T.C."/>
            <person name="Du C.H."/>
            <person name="Zhou Y.H."/>
            <person name="Cheng J.X."/>
            <person name="Dai P.F."/>
            <person name="Guo W.B."/>
            <person name="Han X.H."/>
            <person name="Huang E.J."/>
            <person name="Li L.F."/>
            <person name="Wei W."/>
            <person name="Gao Y.C."/>
            <person name="Liu J.Z."/>
            <person name="Shao H.Z."/>
            <person name="Wang X."/>
            <person name="Wang C.C."/>
            <person name="Yang T.C."/>
            <person name="Huo Q.B."/>
            <person name="Li W."/>
            <person name="Chen H.Y."/>
            <person name="Chen S.E."/>
            <person name="Zhou L.G."/>
            <person name="Ni X.B."/>
            <person name="Tian J.H."/>
            <person name="Sheng Y."/>
            <person name="Liu T."/>
            <person name="Pan Y.S."/>
            <person name="Xia L.Y."/>
            <person name="Li J."/>
            <person name="Zhao F."/>
            <person name="Cao W.C."/>
        </authorList>
    </citation>
    <scope>NUCLEOTIDE SEQUENCE [LARGE SCALE GENOMIC DNA]</scope>
    <source>
        <strain evidence="1">Iper-2018</strain>
    </source>
</reference>
<sequence length="56" mass="6574">SGRITMLRTFLQCRQCLFARTPCTQASTNYFKFRPPCLFSLLSWSARIQLCKGRRL</sequence>
<accession>A0AC60NXF4</accession>
<dbReference type="EMBL" id="JABSTQ010011408">
    <property type="protein sequence ID" value="KAG0411736.1"/>
    <property type="molecule type" value="Genomic_DNA"/>
</dbReference>
<organism evidence="1 2">
    <name type="scientific">Ixodes persulcatus</name>
    <name type="common">Taiga tick</name>
    <dbReference type="NCBI Taxonomy" id="34615"/>
    <lineage>
        <taxon>Eukaryota</taxon>
        <taxon>Metazoa</taxon>
        <taxon>Ecdysozoa</taxon>
        <taxon>Arthropoda</taxon>
        <taxon>Chelicerata</taxon>
        <taxon>Arachnida</taxon>
        <taxon>Acari</taxon>
        <taxon>Parasitiformes</taxon>
        <taxon>Ixodida</taxon>
        <taxon>Ixodoidea</taxon>
        <taxon>Ixodidae</taxon>
        <taxon>Ixodinae</taxon>
        <taxon>Ixodes</taxon>
    </lineage>
</organism>
<feature type="non-terminal residue" evidence="1">
    <location>
        <position position="1"/>
    </location>
</feature>
<feature type="non-terminal residue" evidence="1">
    <location>
        <position position="56"/>
    </location>
</feature>